<dbReference type="InterPro" id="IPR005148">
    <property type="entry name" value="Arg-tRNA-synth_N"/>
</dbReference>
<dbReference type="PRINTS" id="PR01038">
    <property type="entry name" value="TRNASYNTHARG"/>
</dbReference>
<evidence type="ECO:0000259" key="11">
    <source>
        <dbReference type="SMART" id="SM01016"/>
    </source>
</evidence>
<dbReference type="Gene3D" id="3.40.50.620">
    <property type="entry name" value="HUPs"/>
    <property type="match status" value="1"/>
</dbReference>
<dbReference type="InterPro" id="IPR035684">
    <property type="entry name" value="ArgRS_core"/>
</dbReference>
<reference evidence="13" key="1">
    <citation type="journal article" date="2023" name="Commun. Biol.">
        <title>Genome analysis of Parmales, the sister group of diatoms, reveals the evolutionary specialization of diatoms from phago-mixotrophs to photoautotrophs.</title>
        <authorList>
            <person name="Ban H."/>
            <person name="Sato S."/>
            <person name="Yoshikawa S."/>
            <person name="Yamada K."/>
            <person name="Nakamura Y."/>
            <person name="Ichinomiya M."/>
            <person name="Sato N."/>
            <person name="Blanc-Mathieu R."/>
            <person name="Endo H."/>
            <person name="Kuwata A."/>
            <person name="Ogata H."/>
        </authorList>
    </citation>
    <scope>NUCLEOTIDE SEQUENCE [LARGE SCALE GENOMIC DNA]</scope>
</reference>
<dbReference type="InterPro" id="IPR014729">
    <property type="entry name" value="Rossmann-like_a/b/a_fold"/>
</dbReference>
<evidence type="ECO:0000313" key="13">
    <source>
        <dbReference type="Proteomes" id="UP001162640"/>
    </source>
</evidence>
<keyword evidence="7 10" id="KW-0030">Aminoacyl-tRNA synthetase</keyword>
<proteinExistence type="inferred from homology"/>
<dbReference type="InterPro" id="IPR001412">
    <property type="entry name" value="aa-tRNA-synth_I_CS"/>
</dbReference>
<dbReference type="Gene3D" id="3.30.1360.70">
    <property type="entry name" value="Arginyl tRNA synthetase N-terminal domain"/>
    <property type="match status" value="1"/>
</dbReference>
<organism evidence="12 13">
    <name type="scientific">Triparma laevis f. inornata</name>
    <dbReference type="NCBI Taxonomy" id="1714386"/>
    <lineage>
        <taxon>Eukaryota</taxon>
        <taxon>Sar</taxon>
        <taxon>Stramenopiles</taxon>
        <taxon>Ochrophyta</taxon>
        <taxon>Bolidophyceae</taxon>
        <taxon>Parmales</taxon>
        <taxon>Triparmaceae</taxon>
        <taxon>Triparma</taxon>
    </lineage>
</organism>
<sequence>MDGHLKVNRCWKAHFEKMGKEKSKKAAAKAPKEEVPPPPKPLVTFHLCGTDELQICGVLAAFNLLVSSLPSPAPFAIVPLKAEQVIAAMGSRAPKNCGVMMTDSLGRGTPLFGLKQCLSGLAPPLPSQVESSNVSQWMGWCESVLVPAVNKPDKLLEKAASTLSSHLSTTPTGRISDRRSLTIADIYAITTLMPIIPTFKPLTDPSALTSFLSTVPQSPLFSKTFSDSGRFITEKAPSDGLLSTLRGIFSSALYSTFPEAPELGISIMVTQTKDPKNGEYQCNNAMELFKKLPKPNAFKAPRDVALALTSEISHPLIEKLDVAGPGFINITLSTTFLTDKLKNLVVSGDPRPAKPKTAPKKVVVDFSSPNIAKDMHVGHLRSTIIGESVCRILEYTHHPTDRVNHVGDWGTQFGMLIQYLLER</sequence>
<protein>
    <recommendedName>
        <fullName evidence="2">arginine--tRNA ligase</fullName>
        <ecNumber evidence="2">6.1.1.19</ecNumber>
    </recommendedName>
    <alternativeName>
        <fullName evidence="8">Arginyl-tRNA synthetase</fullName>
    </alternativeName>
</protein>
<name>A0A9W6ZNH7_9STRA</name>
<evidence type="ECO:0000256" key="5">
    <source>
        <dbReference type="ARBA" id="ARBA00022840"/>
    </source>
</evidence>
<dbReference type="SUPFAM" id="SSF47616">
    <property type="entry name" value="GST C-terminal domain-like"/>
    <property type="match status" value="1"/>
</dbReference>
<dbReference type="PROSITE" id="PS00178">
    <property type="entry name" value="AA_TRNA_LIGASE_I"/>
    <property type="match status" value="1"/>
</dbReference>
<dbReference type="GO" id="GO:0005737">
    <property type="term" value="C:cytoplasm"/>
    <property type="evidence" value="ECO:0007669"/>
    <property type="project" value="InterPro"/>
</dbReference>
<evidence type="ECO:0000256" key="3">
    <source>
        <dbReference type="ARBA" id="ARBA00022598"/>
    </source>
</evidence>
<dbReference type="Pfam" id="PF00750">
    <property type="entry name" value="tRNA-synt_1d"/>
    <property type="match status" value="1"/>
</dbReference>
<feature type="domain" description="Arginyl tRNA synthetase N-terminal" evidence="11">
    <location>
        <begin position="243"/>
        <end position="332"/>
    </location>
</feature>
<dbReference type="FunFam" id="3.30.1360.70:FF:000002">
    <property type="entry name" value="arginine--tRNA ligase, cytoplasmic"/>
    <property type="match status" value="1"/>
</dbReference>
<keyword evidence="6 10" id="KW-0648">Protein biosynthesis</keyword>
<dbReference type="SUPFAM" id="SSF52374">
    <property type="entry name" value="Nucleotidylyl transferase"/>
    <property type="match status" value="1"/>
</dbReference>
<dbReference type="Proteomes" id="UP001162640">
    <property type="component" value="Unassembled WGS sequence"/>
</dbReference>
<keyword evidence="3 10" id="KW-0436">Ligase</keyword>
<dbReference type="SMART" id="SM01016">
    <property type="entry name" value="Arg_tRNA_synt_N"/>
    <property type="match status" value="1"/>
</dbReference>
<dbReference type="InterPro" id="IPR001278">
    <property type="entry name" value="Arg-tRNA-ligase"/>
</dbReference>
<evidence type="ECO:0000313" key="12">
    <source>
        <dbReference type="EMBL" id="GMH57612.1"/>
    </source>
</evidence>
<keyword evidence="5 10" id="KW-0067">ATP-binding</keyword>
<dbReference type="EMBL" id="BLQM01000059">
    <property type="protein sequence ID" value="GMH57612.1"/>
    <property type="molecule type" value="Genomic_DNA"/>
</dbReference>
<dbReference type="SUPFAM" id="SSF55190">
    <property type="entry name" value="Arginyl-tRNA synthetase (ArgRS), N-terminal 'additional' domain"/>
    <property type="match status" value="1"/>
</dbReference>
<dbReference type="Pfam" id="PF03485">
    <property type="entry name" value="Arg_tRNA_synt_N"/>
    <property type="match status" value="1"/>
</dbReference>
<evidence type="ECO:0000256" key="10">
    <source>
        <dbReference type="RuleBase" id="RU363038"/>
    </source>
</evidence>
<evidence type="ECO:0000256" key="2">
    <source>
        <dbReference type="ARBA" id="ARBA00012837"/>
    </source>
</evidence>
<comment type="caution">
    <text evidence="12">The sequence shown here is derived from an EMBL/GenBank/DDBJ whole genome shotgun (WGS) entry which is preliminary data.</text>
</comment>
<dbReference type="AlphaFoldDB" id="A0A9W6ZNH7"/>
<evidence type="ECO:0000256" key="7">
    <source>
        <dbReference type="ARBA" id="ARBA00023146"/>
    </source>
</evidence>
<comment type="similarity">
    <text evidence="1 10">Belongs to the class-I aminoacyl-tRNA synthetase family.</text>
</comment>
<dbReference type="InterPro" id="IPR036695">
    <property type="entry name" value="Arg-tRNA-synth_N_sf"/>
</dbReference>
<evidence type="ECO:0000256" key="4">
    <source>
        <dbReference type="ARBA" id="ARBA00022741"/>
    </source>
</evidence>
<evidence type="ECO:0000256" key="9">
    <source>
        <dbReference type="ARBA" id="ARBA00049339"/>
    </source>
</evidence>
<dbReference type="InterPro" id="IPR036282">
    <property type="entry name" value="Glutathione-S-Trfase_C_sf"/>
</dbReference>
<gene>
    <name evidence="12" type="ORF">TL16_g02425</name>
</gene>
<comment type="catalytic activity">
    <reaction evidence="9">
        <text>tRNA(Arg) + L-arginine + ATP = L-arginyl-tRNA(Arg) + AMP + diphosphate</text>
        <dbReference type="Rhea" id="RHEA:20301"/>
        <dbReference type="Rhea" id="RHEA-COMP:9658"/>
        <dbReference type="Rhea" id="RHEA-COMP:9673"/>
        <dbReference type="ChEBI" id="CHEBI:30616"/>
        <dbReference type="ChEBI" id="CHEBI:32682"/>
        <dbReference type="ChEBI" id="CHEBI:33019"/>
        <dbReference type="ChEBI" id="CHEBI:78442"/>
        <dbReference type="ChEBI" id="CHEBI:78513"/>
        <dbReference type="ChEBI" id="CHEBI:456215"/>
        <dbReference type="EC" id="6.1.1.19"/>
    </reaction>
</comment>
<dbReference type="GO" id="GO:0004814">
    <property type="term" value="F:arginine-tRNA ligase activity"/>
    <property type="evidence" value="ECO:0007669"/>
    <property type="project" value="UniProtKB-EC"/>
</dbReference>
<dbReference type="GO" id="GO:0005524">
    <property type="term" value="F:ATP binding"/>
    <property type="evidence" value="ECO:0007669"/>
    <property type="project" value="UniProtKB-KW"/>
</dbReference>
<dbReference type="PANTHER" id="PTHR11956:SF5">
    <property type="entry name" value="ARGININE--TRNA LIGASE, CYTOPLASMIC"/>
    <property type="match status" value="1"/>
</dbReference>
<dbReference type="EC" id="6.1.1.19" evidence="2"/>
<dbReference type="PANTHER" id="PTHR11956">
    <property type="entry name" value="ARGINYL-TRNA SYNTHETASE"/>
    <property type="match status" value="1"/>
</dbReference>
<evidence type="ECO:0000256" key="6">
    <source>
        <dbReference type="ARBA" id="ARBA00022917"/>
    </source>
</evidence>
<evidence type="ECO:0000256" key="1">
    <source>
        <dbReference type="ARBA" id="ARBA00005594"/>
    </source>
</evidence>
<keyword evidence="4 10" id="KW-0547">Nucleotide-binding</keyword>
<evidence type="ECO:0000256" key="8">
    <source>
        <dbReference type="ARBA" id="ARBA00033033"/>
    </source>
</evidence>
<dbReference type="GO" id="GO:0006420">
    <property type="term" value="P:arginyl-tRNA aminoacylation"/>
    <property type="evidence" value="ECO:0007669"/>
    <property type="project" value="InterPro"/>
</dbReference>
<accession>A0A9W6ZNH7</accession>